<keyword evidence="4" id="KW-1185">Reference proteome</keyword>
<reference evidence="3 4" key="1">
    <citation type="submission" date="2019-05" db="EMBL/GenBank/DDBJ databases">
        <title>Ruegeria sp. nov., isolated from tidal flat.</title>
        <authorList>
            <person name="Kim W."/>
        </authorList>
    </citation>
    <scope>NUCLEOTIDE SEQUENCE [LARGE SCALE GENOMIC DNA]</scope>
    <source>
        <strain evidence="3 4">CAU 1488</strain>
    </source>
</reference>
<dbReference type="Proteomes" id="UP001193035">
    <property type="component" value="Unassembled WGS sequence"/>
</dbReference>
<evidence type="ECO:0000259" key="2">
    <source>
        <dbReference type="SMART" id="SM00528"/>
    </source>
</evidence>
<evidence type="ECO:0000313" key="3">
    <source>
        <dbReference type="EMBL" id="TMV02557.1"/>
    </source>
</evidence>
<evidence type="ECO:0000256" key="1">
    <source>
        <dbReference type="SAM" id="MobiDB-lite"/>
    </source>
</evidence>
<proteinExistence type="predicted"/>
<dbReference type="Gene3D" id="4.10.430.10">
    <property type="entry name" value="Histone-like protein H-NS, C-terminal domain"/>
    <property type="match status" value="1"/>
</dbReference>
<sequence>MNFSEMTSVQLKQLRDDVDTAIANRQRQDLIDAKAAASAAAAEYGFALSELVSDQKPAKSKAAPKYRNPMDHSQTWSGRGRKPGWVVSALENGSDISDLEI</sequence>
<feature type="domain" description="DNA-binding protein H-NS-like C-terminal" evidence="2">
    <location>
        <begin position="56"/>
        <end position="101"/>
    </location>
</feature>
<dbReference type="EMBL" id="VCPD01000012">
    <property type="protein sequence ID" value="TMV02557.1"/>
    <property type="molecule type" value="Genomic_DNA"/>
</dbReference>
<gene>
    <name evidence="3" type="ORF">FGK63_20215</name>
</gene>
<dbReference type="RefSeq" id="WP_138845701.1">
    <property type="nucleotide sequence ID" value="NZ_VCPD01000012.1"/>
</dbReference>
<dbReference type="InterPro" id="IPR027444">
    <property type="entry name" value="H-NS_C_dom"/>
</dbReference>
<dbReference type="SUPFAM" id="SSF81273">
    <property type="entry name" value="H-NS histone-like proteins"/>
    <property type="match status" value="1"/>
</dbReference>
<evidence type="ECO:0000313" key="4">
    <source>
        <dbReference type="Proteomes" id="UP001193035"/>
    </source>
</evidence>
<dbReference type="SMART" id="SM00528">
    <property type="entry name" value="HNS"/>
    <property type="match status" value="1"/>
</dbReference>
<dbReference type="InterPro" id="IPR037150">
    <property type="entry name" value="H-NS_C_dom_sf"/>
</dbReference>
<organism evidence="3 4">
    <name type="scientific">Ruegeria sediminis</name>
    <dbReference type="NCBI Taxonomy" id="2583820"/>
    <lineage>
        <taxon>Bacteria</taxon>
        <taxon>Pseudomonadati</taxon>
        <taxon>Pseudomonadota</taxon>
        <taxon>Alphaproteobacteria</taxon>
        <taxon>Rhodobacterales</taxon>
        <taxon>Roseobacteraceae</taxon>
        <taxon>Ruegeria</taxon>
    </lineage>
</organism>
<dbReference type="Pfam" id="PF00816">
    <property type="entry name" value="Histone_HNS"/>
    <property type="match status" value="1"/>
</dbReference>
<protein>
    <submittedName>
        <fullName evidence="3">H-NS histone family protein</fullName>
    </submittedName>
</protein>
<comment type="caution">
    <text evidence="3">The sequence shown here is derived from an EMBL/GenBank/DDBJ whole genome shotgun (WGS) entry which is preliminary data.</text>
</comment>
<accession>A0ABY2WSR4</accession>
<name>A0ABY2WSR4_9RHOB</name>
<feature type="region of interest" description="Disordered" evidence="1">
    <location>
        <begin position="55"/>
        <end position="84"/>
    </location>
</feature>